<dbReference type="SUPFAM" id="SSF69754">
    <property type="entry name" value="Ribosome binding protein Y (YfiA homologue)"/>
    <property type="match status" value="1"/>
</dbReference>
<gene>
    <name evidence="1" type="ORF">SAMN05444420_101149</name>
</gene>
<comment type="caution">
    <text evidence="1">The sequence shown here is derived from an EMBL/GenBank/DDBJ whole genome shotgun (WGS) entry which is preliminary data.</text>
</comment>
<dbReference type="GeneID" id="85017976"/>
<dbReference type="AlphaFoldDB" id="A0A1H2QIH3"/>
<dbReference type="OrthoDB" id="9808702at2"/>
<dbReference type="InterPro" id="IPR036567">
    <property type="entry name" value="RHF-like"/>
</dbReference>
<protein>
    <submittedName>
        <fullName evidence="1">Putative sigma-54 modulation protein</fullName>
    </submittedName>
</protein>
<name>A0A1H2QIH3_9FLAO</name>
<proteinExistence type="predicted"/>
<dbReference type="EMBL" id="FNND01000001">
    <property type="protein sequence ID" value="SDW06209.1"/>
    <property type="molecule type" value="Genomic_DNA"/>
</dbReference>
<accession>A0A1H2QIH3</accession>
<dbReference type="CDD" id="cd00552">
    <property type="entry name" value="RaiA"/>
    <property type="match status" value="1"/>
</dbReference>
<organism evidence="1 2">
    <name type="scientific">Capnocytophaga granulosa</name>
    <dbReference type="NCBI Taxonomy" id="45242"/>
    <lineage>
        <taxon>Bacteria</taxon>
        <taxon>Pseudomonadati</taxon>
        <taxon>Bacteroidota</taxon>
        <taxon>Flavobacteriia</taxon>
        <taxon>Flavobacteriales</taxon>
        <taxon>Flavobacteriaceae</taxon>
        <taxon>Capnocytophaga</taxon>
    </lineage>
</organism>
<evidence type="ECO:0000313" key="2">
    <source>
        <dbReference type="Proteomes" id="UP000182771"/>
    </source>
</evidence>
<sequence>MKVNLHNVGFTVDQKLVDFIQKKMDKLDLFYDRVIDADVYLKLDNTTVKENKIVEIKVNVPGDSFVVKKQFKSFEEGVDACENPIERFLKKYKETR</sequence>
<dbReference type="InterPro" id="IPR003489">
    <property type="entry name" value="RHF/RaiA"/>
</dbReference>
<dbReference type="Pfam" id="PF02482">
    <property type="entry name" value="Ribosomal_S30AE"/>
    <property type="match status" value="1"/>
</dbReference>
<dbReference type="RefSeq" id="WP_016419460.1">
    <property type="nucleotide sequence ID" value="NZ_CALGWW010000092.1"/>
</dbReference>
<reference evidence="1 2" key="1">
    <citation type="submission" date="2016-10" db="EMBL/GenBank/DDBJ databases">
        <authorList>
            <person name="Varghese N."/>
            <person name="Submissions S."/>
        </authorList>
    </citation>
    <scope>NUCLEOTIDE SEQUENCE [LARGE SCALE GENOMIC DNA]</scope>
    <source>
        <strain evidence="1 2">DSM 11449</strain>
    </source>
</reference>
<keyword evidence="2" id="KW-1185">Reference proteome</keyword>
<dbReference type="Proteomes" id="UP000182771">
    <property type="component" value="Unassembled WGS sequence"/>
</dbReference>
<evidence type="ECO:0000313" key="1">
    <source>
        <dbReference type="EMBL" id="SDW06209.1"/>
    </source>
</evidence>
<dbReference type="Gene3D" id="3.30.160.100">
    <property type="entry name" value="Ribosome hibernation promotion factor-like"/>
    <property type="match status" value="1"/>
</dbReference>